<evidence type="ECO:0000313" key="2">
    <source>
        <dbReference type="EMBL" id="NEY90566.1"/>
    </source>
</evidence>
<dbReference type="AlphaFoldDB" id="A0A6M0QSZ8"/>
<keyword evidence="1" id="KW-1133">Transmembrane helix</keyword>
<keyword evidence="3" id="KW-1185">Reference proteome</keyword>
<name>A0A6M0QSZ8_9RHOB</name>
<sequence>MGEKGKAGMNNRLRLLQGATALLYFGPLLAGLGGFGWSVIPVFVVIFLLWLFILRPQDWPRRPSGWLRPEAQTAFLTQGLVQVLLVAVSFGIGRGIGGVLGAAPRFPLMLPLAISFLSIPLARMIWDPWQAEAVNDLLDGAVAQIGPARVLAVSPARLAAAGRMVATLDRLPQDSPPDELRRHLAAMTAQVGPEVLRVALMDKVGDGSAGALHRRAAVVHATDGAVADALAGSAHAATLFQHLSDPEALRLFARRCAVMIGENPARRADCPAPAEARAAAQAVPEVAEALHGLAMVLEAAPQPAGRG</sequence>
<keyword evidence="1" id="KW-0472">Membrane</keyword>
<reference evidence="2 3" key="1">
    <citation type="submission" date="2020-02" db="EMBL/GenBank/DDBJ databases">
        <authorList>
            <person name="Chen W.-M."/>
        </authorList>
    </citation>
    <scope>NUCLEOTIDE SEQUENCE [LARGE SCALE GENOMIC DNA]</scope>
    <source>
        <strain evidence="2 3">KMS-5</strain>
    </source>
</reference>
<comment type="caution">
    <text evidence="2">The sequence shown here is derived from an EMBL/GenBank/DDBJ whole genome shotgun (WGS) entry which is preliminary data.</text>
</comment>
<feature type="transmembrane region" description="Helical" evidence="1">
    <location>
        <begin position="74"/>
        <end position="96"/>
    </location>
</feature>
<evidence type="ECO:0000256" key="1">
    <source>
        <dbReference type="SAM" id="Phobius"/>
    </source>
</evidence>
<dbReference type="EMBL" id="JAAIVJ010000004">
    <property type="protein sequence ID" value="NEY90566.1"/>
    <property type="molecule type" value="Genomic_DNA"/>
</dbReference>
<organism evidence="2 3">
    <name type="scientific">Tabrizicola oligotrophica</name>
    <dbReference type="NCBI Taxonomy" id="2710650"/>
    <lineage>
        <taxon>Bacteria</taxon>
        <taxon>Pseudomonadati</taxon>
        <taxon>Pseudomonadota</taxon>
        <taxon>Alphaproteobacteria</taxon>
        <taxon>Rhodobacterales</taxon>
        <taxon>Paracoccaceae</taxon>
        <taxon>Tabrizicola</taxon>
    </lineage>
</organism>
<feature type="transmembrane region" description="Helical" evidence="1">
    <location>
        <begin position="21"/>
        <end position="54"/>
    </location>
</feature>
<dbReference type="RefSeq" id="WP_164625144.1">
    <property type="nucleotide sequence ID" value="NZ_JAAIVJ010000004.1"/>
</dbReference>
<protein>
    <submittedName>
        <fullName evidence="2">Uncharacterized protein</fullName>
    </submittedName>
</protein>
<accession>A0A6M0QSZ8</accession>
<keyword evidence="1" id="KW-0812">Transmembrane</keyword>
<proteinExistence type="predicted"/>
<evidence type="ECO:0000313" key="3">
    <source>
        <dbReference type="Proteomes" id="UP000477782"/>
    </source>
</evidence>
<dbReference type="Proteomes" id="UP000477782">
    <property type="component" value="Unassembled WGS sequence"/>
</dbReference>
<gene>
    <name evidence="2" type="ORF">G4Z14_09675</name>
</gene>